<organism evidence="1 2">
    <name type="scientific">Amantichitinum ursilacus</name>
    <dbReference type="NCBI Taxonomy" id="857265"/>
    <lineage>
        <taxon>Bacteria</taxon>
        <taxon>Pseudomonadati</taxon>
        <taxon>Pseudomonadota</taxon>
        <taxon>Betaproteobacteria</taxon>
        <taxon>Neisseriales</taxon>
        <taxon>Chitinibacteraceae</taxon>
        <taxon>Amantichitinum</taxon>
    </lineage>
</organism>
<dbReference type="RefSeq" id="WP_152969315.1">
    <property type="nucleotide sequence ID" value="NZ_LAQT01000036.1"/>
</dbReference>
<keyword evidence="2" id="KW-1185">Reference proteome</keyword>
<evidence type="ECO:0008006" key="3">
    <source>
        <dbReference type="Google" id="ProtNLM"/>
    </source>
</evidence>
<dbReference type="Proteomes" id="UP000037939">
    <property type="component" value="Unassembled WGS sequence"/>
</dbReference>
<accession>A0A0N0GL03</accession>
<reference evidence="1 2" key="1">
    <citation type="submission" date="2015-07" db="EMBL/GenBank/DDBJ databases">
        <title>Draft genome sequence of the Amantichitinum ursilacus IGB-41, a new chitin-degrading bacterium.</title>
        <authorList>
            <person name="Kirstahler P."/>
            <person name="Guenther M."/>
            <person name="Grumaz C."/>
            <person name="Rupp S."/>
            <person name="Zibek S."/>
            <person name="Sohn K."/>
        </authorList>
    </citation>
    <scope>NUCLEOTIDE SEQUENCE [LARGE SCALE GENOMIC DNA]</scope>
    <source>
        <strain evidence="1 2">IGB-41</strain>
    </source>
</reference>
<dbReference type="EMBL" id="LAQT01000036">
    <property type="protein sequence ID" value="KPC49594.1"/>
    <property type="molecule type" value="Genomic_DNA"/>
</dbReference>
<sequence length="335" mass="38062">MQKQVSFSAPMSFGMAWLAMWRSTGWFLLIGNLLLFFVFIRSGYKAGLPVLGNIYSALLLPLFLQAAIIFSLAWSRWYNPQEKGPFAYTVSDYGIKKAGPGFAHEYKWSEFRKVKESRRFIFLHSGQFDVLVFPIRLLSMQGQLEAVRSLIGTHTAKTGGRDQQSVIETPVDPVDGIMPGEIKFRVNTPVSVHLRGLLEISYKKPSFFFALFGFPAFVYHDLVSSGAHWTAGAWVLFIATFFIGPAMLAGGLFFTRQKNPLINTCDYTMSETGLRYKKAEFAREMFWSEFSRVTESRRFILVHSRIFTIFFPKDQLEAAGVLGQVKAFLQSSVKR</sequence>
<evidence type="ECO:0000313" key="2">
    <source>
        <dbReference type="Proteomes" id="UP000037939"/>
    </source>
</evidence>
<dbReference type="OrthoDB" id="8162607at2"/>
<gene>
    <name evidence="1" type="ORF">WG78_19765</name>
</gene>
<dbReference type="AlphaFoldDB" id="A0A0N0GL03"/>
<evidence type="ECO:0000313" key="1">
    <source>
        <dbReference type="EMBL" id="KPC49594.1"/>
    </source>
</evidence>
<protein>
    <recommendedName>
        <fullName evidence="3">YcxB-like protein domain-containing protein</fullName>
    </recommendedName>
</protein>
<proteinExistence type="predicted"/>
<comment type="caution">
    <text evidence="1">The sequence shown here is derived from an EMBL/GenBank/DDBJ whole genome shotgun (WGS) entry which is preliminary data.</text>
</comment>
<name>A0A0N0GL03_9NEIS</name>